<dbReference type="EMBL" id="VIWW01000001">
    <property type="protein sequence ID" value="TWG04018.1"/>
    <property type="molecule type" value="Genomic_DNA"/>
</dbReference>
<proteinExistence type="predicted"/>
<feature type="region of interest" description="Disordered" evidence="1">
    <location>
        <begin position="10"/>
        <end position="55"/>
    </location>
</feature>
<name>A0A561UXC4_9ACTN</name>
<protein>
    <submittedName>
        <fullName evidence="2">Uncharacterized protein</fullName>
    </submittedName>
</protein>
<comment type="caution">
    <text evidence="2">The sequence shown here is derived from an EMBL/GenBank/DDBJ whole genome shotgun (WGS) entry which is preliminary data.</text>
</comment>
<gene>
    <name evidence="2" type="ORF">FHX80_112459</name>
</gene>
<dbReference type="Proteomes" id="UP000318186">
    <property type="component" value="Unassembled WGS sequence"/>
</dbReference>
<evidence type="ECO:0000313" key="3">
    <source>
        <dbReference type="Proteomes" id="UP000318186"/>
    </source>
</evidence>
<reference evidence="2 3" key="1">
    <citation type="submission" date="2019-06" db="EMBL/GenBank/DDBJ databases">
        <title>Sequencing the genomes of 1000 actinobacteria strains.</title>
        <authorList>
            <person name="Klenk H.-P."/>
        </authorList>
    </citation>
    <scope>NUCLEOTIDE SEQUENCE [LARGE SCALE GENOMIC DNA]</scope>
    <source>
        <strain evidence="2 3">DSM 42059</strain>
    </source>
</reference>
<organism evidence="2 3">
    <name type="scientific">Streptomyces brevispora</name>
    <dbReference type="NCBI Taxonomy" id="887462"/>
    <lineage>
        <taxon>Bacteria</taxon>
        <taxon>Bacillati</taxon>
        <taxon>Actinomycetota</taxon>
        <taxon>Actinomycetes</taxon>
        <taxon>Kitasatosporales</taxon>
        <taxon>Streptomycetaceae</taxon>
        <taxon>Streptomyces</taxon>
    </lineage>
</organism>
<dbReference type="AlphaFoldDB" id="A0A561UXC4"/>
<sequence length="119" mass="12195">MFSLECLSLLGDPMTDPTEPQDPDEAKGIAGQIPAPATVPAQGAKKAKRPSPRPDVFYTPVSNGMDYLVSVLKHLTEGETPPSARDLPSGVSCRAAPGAIMRTASASCPPVVVIGAAPG</sequence>
<evidence type="ECO:0000313" key="2">
    <source>
        <dbReference type="EMBL" id="TWG04018.1"/>
    </source>
</evidence>
<evidence type="ECO:0000256" key="1">
    <source>
        <dbReference type="SAM" id="MobiDB-lite"/>
    </source>
</evidence>
<accession>A0A561UXC4</accession>